<reference evidence="29" key="1">
    <citation type="submission" date="2020-11" db="EMBL/GenBank/DDBJ databases">
        <authorList>
            <person name="Tran Van P."/>
        </authorList>
    </citation>
    <scope>NUCLEOTIDE SEQUENCE</scope>
</reference>
<evidence type="ECO:0000256" key="18">
    <source>
        <dbReference type="ARBA" id="ARBA00023136"/>
    </source>
</evidence>
<dbReference type="InterPro" id="IPR014782">
    <property type="entry name" value="Peptidase_M1_dom"/>
</dbReference>
<evidence type="ECO:0000259" key="26">
    <source>
        <dbReference type="Pfam" id="PF01433"/>
    </source>
</evidence>
<evidence type="ECO:0000256" key="3">
    <source>
        <dbReference type="ARBA" id="ARBA00004609"/>
    </source>
</evidence>
<evidence type="ECO:0000313" key="30">
    <source>
        <dbReference type="Proteomes" id="UP000677054"/>
    </source>
</evidence>
<dbReference type="GO" id="GO:0098552">
    <property type="term" value="C:side of membrane"/>
    <property type="evidence" value="ECO:0007669"/>
    <property type="project" value="UniProtKB-KW"/>
</dbReference>
<dbReference type="InterPro" id="IPR027268">
    <property type="entry name" value="Peptidase_M4/M1_CTD_sf"/>
</dbReference>
<dbReference type="Pfam" id="PF11838">
    <property type="entry name" value="ERAP1_C"/>
    <property type="match status" value="1"/>
</dbReference>
<dbReference type="GO" id="GO:0016285">
    <property type="term" value="F:alanyl aminopeptidase activity"/>
    <property type="evidence" value="ECO:0007669"/>
    <property type="project" value="UniProtKB-EC"/>
</dbReference>
<keyword evidence="19" id="KW-1015">Disulfide bond</keyword>
<keyword evidence="20" id="KW-0325">Glycoprotein</keyword>
<evidence type="ECO:0000256" key="22">
    <source>
        <dbReference type="PIRSR" id="PIRSR634016-3"/>
    </source>
</evidence>
<proteinExistence type="inferred from homology"/>
<sequence length="1062" mass="120596">MKTRGRDITGGGEGMSPEWGRGCRRRGGGGVAKGDPGHGALEFLEPSSLVSHWETIRNHDVLALRDYDGGHEDAEEVEKGKEMKASSSSSREPLSMETAGSKSASAGFYVKRGVALCLLGVVVALIALTAVIVYFAVPQNLQPPDGSSSGRSSTETSLLPVKNYEDHRLPGHLRPSTYHVRIIPFVQPGNFTTRGRVQVHLHCVSPGKNVTLHALELEIDNTTLDVSDGNGKPVAVSKVSRDEERQFFVIHLIEPLKVGTNYTVSMDFTGRINDGLAGFYRSKYVEDNQTRWLAATQFQATDARRAFPCLDEPAFKAKFKMTFARPRNLSVIANMPLEKTQPMPEMEGWVWETFEESVPMSTYLVGFVVSPFAYVESQYRVEPRFRVYSRPDSLAQTQYALDLGPRILEYFEQYFGLPFPLPKLDMVALPDFSAGAMENWGIITYRETAMLYDGSLSSAWDKLFVATVVSHELAHQWFGNLVTPKWWDDLWLNEGFASYMEYVGVDRVEPRWKILDLQVAFDIHQSFETDAYEHSHRISNPVNHPNEISQSFSTVTYSKGASIIRMMDYFLTHGTFRRGLTNYLESLKYDVAKQDNLWASLTKQGHDEGTLPKDMTVKAIMDTWTLQKGFPVLTVNRTKDGRGTTVSQTRFLLGKLGADAEEGAFGYKWYVPLSYTTKSRADFTDTQPKAWLTAKGESITISDLPEREWVIFNVHQTGYYRVNYDLDNWQKLTKQLLEDHLKINTVNRAQILDDAFALARAGLLSYDIPFDLTKYLAKEKEYLPWSAAFRNLGYIKNMLTTTSLYGKFREYLLGLLAPHLSSLRLEGIDDVEESYERIADVFLSTNLMSWSCQLDHSSCVSNATFQFQQWMDRYDSTQPDKPLLSPNTKSIVYCYGVQEGKEKEWNFALKHMDKTNVASEKSKIMSSLGCTNEVWILSKYLGMMLDEKSGIRKQDISKVFDSVASNDVGIYLAFDYIQDNFDKIRDYLGAGGLFSLSRFVSPFGRKFNTQFYLKLMKDFYKNHEGRLGDAERATKQAIEKVESNIAWMESNYERISRWLDGQ</sequence>
<dbReference type="GO" id="GO:0042277">
    <property type="term" value="F:peptide binding"/>
    <property type="evidence" value="ECO:0007669"/>
    <property type="project" value="TreeGrafter"/>
</dbReference>
<evidence type="ECO:0000256" key="10">
    <source>
        <dbReference type="ARBA" id="ARBA00022692"/>
    </source>
</evidence>
<dbReference type="GO" id="GO:0070006">
    <property type="term" value="F:metalloaminopeptidase activity"/>
    <property type="evidence" value="ECO:0007669"/>
    <property type="project" value="TreeGrafter"/>
</dbReference>
<keyword evidence="7" id="KW-1003">Cell membrane</keyword>
<dbReference type="InterPro" id="IPR001930">
    <property type="entry name" value="Peptidase_M1"/>
</dbReference>
<evidence type="ECO:0000256" key="5">
    <source>
        <dbReference type="ARBA" id="ARBA00012564"/>
    </source>
</evidence>
<evidence type="ECO:0000256" key="9">
    <source>
        <dbReference type="ARBA" id="ARBA00022670"/>
    </source>
</evidence>
<comment type="similarity">
    <text evidence="4">Belongs to the peptidase M1 family.</text>
</comment>
<dbReference type="Gene3D" id="2.60.40.1730">
    <property type="entry name" value="tricorn interacting facor f3 domain"/>
    <property type="match status" value="1"/>
</dbReference>
<feature type="active site" description="Proton acceptor" evidence="21">
    <location>
        <position position="472"/>
    </location>
</feature>
<keyword evidence="30" id="KW-1185">Reference proteome</keyword>
<evidence type="ECO:0000256" key="14">
    <source>
        <dbReference type="ARBA" id="ARBA00022833"/>
    </source>
</evidence>
<evidence type="ECO:0000256" key="25">
    <source>
        <dbReference type="SAM" id="Phobius"/>
    </source>
</evidence>
<feature type="compositionally biased region" description="Basic and acidic residues" evidence="24">
    <location>
        <begin position="72"/>
        <end position="84"/>
    </location>
</feature>
<evidence type="ECO:0000256" key="12">
    <source>
        <dbReference type="ARBA" id="ARBA00022729"/>
    </source>
</evidence>
<dbReference type="GO" id="GO:0005737">
    <property type="term" value="C:cytoplasm"/>
    <property type="evidence" value="ECO:0007669"/>
    <property type="project" value="TreeGrafter"/>
</dbReference>
<dbReference type="SUPFAM" id="SSF63737">
    <property type="entry name" value="Leukotriene A4 hydrolase N-terminal domain"/>
    <property type="match status" value="1"/>
</dbReference>
<keyword evidence="11 22" id="KW-0479">Metal-binding</keyword>
<keyword evidence="13" id="KW-0378">Hydrolase</keyword>
<evidence type="ECO:0000256" key="15">
    <source>
        <dbReference type="ARBA" id="ARBA00022968"/>
    </source>
</evidence>
<dbReference type="Pfam" id="PF01433">
    <property type="entry name" value="Peptidase_M1"/>
    <property type="match status" value="1"/>
</dbReference>
<dbReference type="EC" id="3.4.11.2" evidence="5"/>
<feature type="binding site" evidence="22">
    <location>
        <position position="475"/>
    </location>
    <ligand>
        <name>Zn(2+)</name>
        <dbReference type="ChEBI" id="CHEBI:29105"/>
        <note>catalytic</note>
    </ligand>
</feature>
<dbReference type="PRINTS" id="PR00756">
    <property type="entry name" value="ALADIPTASE"/>
</dbReference>
<dbReference type="OrthoDB" id="510539at2759"/>
<dbReference type="Pfam" id="PF17900">
    <property type="entry name" value="Peptidase_M1_N"/>
    <property type="match status" value="1"/>
</dbReference>
<dbReference type="EMBL" id="LR899778">
    <property type="protein sequence ID" value="CAD7242396.1"/>
    <property type="molecule type" value="Genomic_DNA"/>
</dbReference>
<keyword evidence="16 25" id="KW-1133">Transmembrane helix</keyword>
<evidence type="ECO:0000256" key="19">
    <source>
        <dbReference type="ARBA" id="ARBA00023157"/>
    </source>
</evidence>
<dbReference type="Gene3D" id="1.25.50.20">
    <property type="match status" value="1"/>
</dbReference>
<keyword evidence="15" id="KW-0735">Signal-anchor</keyword>
<evidence type="ECO:0000256" key="20">
    <source>
        <dbReference type="ARBA" id="ARBA00023180"/>
    </source>
</evidence>
<evidence type="ECO:0000256" key="24">
    <source>
        <dbReference type="SAM" id="MobiDB-lite"/>
    </source>
</evidence>
<comment type="subcellular location">
    <subcellularLocation>
        <location evidence="3">Cell membrane</location>
        <topology evidence="3">Lipid-anchor</topology>
        <topology evidence="3">GPI-anchor</topology>
    </subcellularLocation>
    <subcellularLocation>
        <location evidence="2">Membrane</location>
        <topology evidence="2">Single-pass type II membrane protein</topology>
    </subcellularLocation>
</comment>
<evidence type="ECO:0000256" key="6">
    <source>
        <dbReference type="ARBA" id="ARBA00015611"/>
    </source>
</evidence>
<protein>
    <recommendedName>
        <fullName evidence="6">Aminopeptidase N</fullName>
        <ecNumber evidence="5">3.4.11.2</ecNumber>
    </recommendedName>
</protein>
<dbReference type="Gene3D" id="2.60.40.1910">
    <property type="match status" value="1"/>
</dbReference>
<keyword evidence="18 25" id="KW-0472">Membrane</keyword>
<evidence type="ECO:0000256" key="1">
    <source>
        <dbReference type="ARBA" id="ARBA00000098"/>
    </source>
</evidence>
<evidence type="ECO:0000256" key="21">
    <source>
        <dbReference type="PIRSR" id="PIRSR634016-1"/>
    </source>
</evidence>
<dbReference type="GO" id="GO:0043171">
    <property type="term" value="P:peptide catabolic process"/>
    <property type="evidence" value="ECO:0007669"/>
    <property type="project" value="TreeGrafter"/>
</dbReference>
<evidence type="ECO:0000259" key="27">
    <source>
        <dbReference type="Pfam" id="PF11838"/>
    </source>
</evidence>
<keyword evidence="8" id="KW-0449">Lipoprotein</keyword>
<evidence type="ECO:0000256" key="7">
    <source>
        <dbReference type="ARBA" id="ARBA00022475"/>
    </source>
</evidence>
<dbReference type="InterPro" id="IPR042097">
    <property type="entry name" value="Aminopeptidase_N-like_N_sf"/>
</dbReference>
<dbReference type="PANTHER" id="PTHR11533">
    <property type="entry name" value="PROTEASE M1 ZINC METALLOPROTEASE"/>
    <property type="match status" value="1"/>
</dbReference>
<dbReference type="FunFam" id="1.25.50.20:FF:000001">
    <property type="entry name" value="Aminopeptidase"/>
    <property type="match status" value="1"/>
</dbReference>
<evidence type="ECO:0000313" key="29">
    <source>
        <dbReference type="EMBL" id="CAD7242396.1"/>
    </source>
</evidence>
<dbReference type="EMBL" id="CAJPEV010000261">
    <property type="protein sequence ID" value="CAG0883122.1"/>
    <property type="molecule type" value="Genomic_DNA"/>
</dbReference>
<keyword evidence="17" id="KW-0482">Metalloprotease</keyword>
<evidence type="ECO:0000256" key="13">
    <source>
        <dbReference type="ARBA" id="ARBA00022801"/>
    </source>
</evidence>
<keyword evidence="12" id="KW-0732">Signal</keyword>
<feature type="transmembrane region" description="Helical" evidence="25">
    <location>
        <begin position="113"/>
        <end position="137"/>
    </location>
</feature>
<dbReference type="Proteomes" id="UP000677054">
    <property type="component" value="Unassembled WGS sequence"/>
</dbReference>
<dbReference type="GO" id="GO:0005615">
    <property type="term" value="C:extracellular space"/>
    <property type="evidence" value="ECO:0007669"/>
    <property type="project" value="TreeGrafter"/>
</dbReference>
<dbReference type="InterPro" id="IPR050344">
    <property type="entry name" value="Peptidase_M1_aminopeptidases"/>
</dbReference>
<evidence type="ECO:0000256" key="8">
    <source>
        <dbReference type="ARBA" id="ARBA00022622"/>
    </source>
</evidence>
<accession>A0A7R8X405</accession>
<dbReference type="InterPro" id="IPR024571">
    <property type="entry name" value="ERAP1-like_C_dom"/>
</dbReference>
<gene>
    <name evidence="29" type="ORF">DSTB1V02_LOCUS2362</name>
</gene>
<comment type="catalytic activity">
    <reaction evidence="1">
        <text>Release of an N-terminal amino acid, Xaa-|-Yaa- from a peptide, amide or arylamide. Xaa is preferably Ala, but may be most amino acids including Pro (slow action). When a terminal hydrophobic residue is followed by a prolyl residue, the two may be released as an intact Xaa-Pro dipeptide.</text>
        <dbReference type="EC" id="3.4.11.2"/>
    </reaction>
</comment>
<dbReference type="GO" id="GO:0008270">
    <property type="term" value="F:zinc ion binding"/>
    <property type="evidence" value="ECO:0007669"/>
    <property type="project" value="InterPro"/>
</dbReference>
<feature type="site" description="Transition state stabilizer" evidence="23">
    <location>
        <position position="557"/>
    </location>
</feature>
<feature type="binding site" evidence="22">
    <location>
        <position position="494"/>
    </location>
    <ligand>
        <name>Zn(2+)</name>
        <dbReference type="ChEBI" id="CHEBI:29105"/>
        <note>catalytic</note>
    </ligand>
</feature>
<evidence type="ECO:0000256" key="2">
    <source>
        <dbReference type="ARBA" id="ARBA00004606"/>
    </source>
</evidence>
<dbReference type="GO" id="GO:0006508">
    <property type="term" value="P:proteolysis"/>
    <property type="evidence" value="ECO:0007669"/>
    <property type="project" value="UniProtKB-KW"/>
</dbReference>
<feature type="binding site" evidence="22">
    <location>
        <position position="471"/>
    </location>
    <ligand>
        <name>Zn(2+)</name>
        <dbReference type="ChEBI" id="CHEBI:29105"/>
        <note>catalytic</note>
    </ligand>
</feature>
<feature type="domain" description="ERAP1-like C-terminal" evidence="27">
    <location>
        <begin position="709"/>
        <end position="1042"/>
    </location>
</feature>
<dbReference type="FunFam" id="1.10.390.10:FF:000016">
    <property type="entry name" value="Glutamyl aminopeptidase"/>
    <property type="match status" value="1"/>
</dbReference>
<dbReference type="InterPro" id="IPR034016">
    <property type="entry name" value="M1_APN-typ"/>
</dbReference>
<dbReference type="PANTHER" id="PTHR11533:SF294">
    <property type="entry name" value="THYROTROPIN-RELEASING HORMONE-DEGRADING ECTOENZYME"/>
    <property type="match status" value="1"/>
</dbReference>
<dbReference type="Gene3D" id="1.10.390.10">
    <property type="entry name" value="Neutral Protease Domain 2"/>
    <property type="match status" value="1"/>
</dbReference>
<feature type="domain" description="Aminopeptidase N-like N-terminal" evidence="28">
    <location>
        <begin position="175"/>
        <end position="364"/>
    </location>
</feature>
<evidence type="ECO:0000259" key="28">
    <source>
        <dbReference type="Pfam" id="PF17900"/>
    </source>
</evidence>
<evidence type="ECO:0000256" key="11">
    <source>
        <dbReference type="ARBA" id="ARBA00022723"/>
    </source>
</evidence>
<evidence type="ECO:0000256" key="17">
    <source>
        <dbReference type="ARBA" id="ARBA00023049"/>
    </source>
</evidence>
<evidence type="ECO:0000256" key="4">
    <source>
        <dbReference type="ARBA" id="ARBA00010136"/>
    </source>
</evidence>
<dbReference type="FunFam" id="2.60.40.1730:FF:000012">
    <property type="entry name" value="Aminopeptidase N"/>
    <property type="match status" value="1"/>
</dbReference>
<dbReference type="FunFam" id="2.60.40.1910:FF:000008">
    <property type="entry name" value="Aminopeptidase"/>
    <property type="match status" value="1"/>
</dbReference>
<dbReference type="CDD" id="cd09601">
    <property type="entry name" value="M1_APN-Q_like"/>
    <property type="match status" value="1"/>
</dbReference>
<name>A0A7R8X405_9CRUS</name>
<evidence type="ECO:0000256" key="16">
    <source>
        <dbReference type="ARBA" id="ARBA00022989"/>
    </source>
</evidence>
<feature type="region of interest" description="Disordered" evidence="24">
    <location>
        <begin position="72"/>
        <end position="98"/>
    </location>
</feature>
<dbReference type="SUPFAM" id="SSF55486">
    <property type="entry name" value="Metalloproteases ('zincins'), catalytic domain"/>
    <property type="match status" value="1"/>
</dbReference>
<keyword evidence="9" id="KW-0645">Protease</keyword>
<dbReference type="AlphaFoldDB" id="A0A7R8X405"/>
<comment type="cofactor">
    <cofactor evidence="22">
        <name>Zn(2+)</name>
        <dbReference type="ChEBI" id="CHEBI:29105"/>
    </cofactor>
    <text evidence="22">Binds 1 zinc ion per subunit.</text>
</comment>
<organism evidence="29">
    <name type="scientific">Darwinula stevensoni</name>
    <dbReference type="NCBI Taxonomy" id="69355"/>
    <lineage>
        <taxon>Eukaryota</taxon>
        <taxon>Metazoa</taxon>
        <taxon>Ecdysozoa</taxon>
        <taxon>Arthropoda</taxon>
        <taxon>Crustacea</taxon>
        <taxon>Oligostraca</taxon>
        <taxon>Ostracoda</taxon>
        <taxon>Podocopa</taxon>
        <taxon>Podocopida</taxon>
        <taxon>Darwinulocopina</taxon>
        <taxon>Darwinuloidea</taxon>
        <taxon>Darwinulidae</taxon>
        <taxon>Darwinula</taxon>
    </lineage>
</organism>
<keyword evidence="10 25" id="KW-0812">Transmembrane</keyword>
<dbReference type="InterPro" id="IPR045357">
    <property type="entry name" value="Aminopeptidase_N-like_N"/>
</dbReference>
<keyword evidence="14 22" id="KW-0862">Zinc</keyword>
<feature type="domain" description="Peptidase M1 membrane alanine aminopeptidase" evidence="26">
    <location>
        <begin position="399"/>
        <end position="624"/>
    </location>
</feature>
<evidence type="ECO:0000256" key="23">
    <source>
        <dbReference type="PIRSR" id="PIRSR634016-4"/>
    </source>
</evidence>
<feature type="region of interest" description="Disordered" evidence="24">
    <location>
        <begin position="1"/>
        <end position="34"/>
    </location>
</feature>
<keyword evidence="8" id="KW-0336">GPI-anchor</keyword>
<dbReference type="GO" id="GO:0005886">
    <property type="term" value="C:plasma membrane"/>
    <property type="evidence" value="ECO:0007669"/>
    <property type="project" value="UniProtKB-SubCell"/>
</dbReference>